<evidence type="ECO:0000256" key="4">
    <source>
        <dbReference type="ARBA" id="ARBA00023136"/>
    </source>
</evidence>
<dbReference type="Proteomes" id="UP000295484">
    <property type="component" value="Unassembled WGS sequence"/>
</dbReference>
<comment type="subcellular location">
    <subcellularLocation>
        <location evidence="1">Membrane</location>
        <topology evidence="1">Multi-pass membrane protein</topology>
    </subcellularLocation>
</comment>
<accession>A0A4V3GTB6</accession>
<comment type="caution">
    <text evidence="6">The sequence shown here is derived from an EMBL/GenBank/DDBJ whole genome shotgun (WGS) entry which is preliminary data.</text>
</comment>
<protein>
    <submittedName>
        <fullName evidence="6">Putative MFS family arabinose efflux permease</fullName>
    </submittedName>
</protein>
<dbReference type="InterPro" id="IPR011701">
    <property type="entry name" value="MFS"/>
</dbReference>
<name>A0A4V3GTB6_9RHOB</name>
<keyword evidence="4 5" id="KW-0472">Membrane</keyword>
<dbReference type="Gene3D" id="1.20.1250.20">
    <property type="entry name" value="MFS general substrate transporter like domains"/>
    <property type="match status" value="2"/>
</dbReference>
<feature type="transmembrane region" description="Helical" evidence="5">
    <location>
        <begin position="42"/>
        <end position="61"/>
    </location>
</feature>
<gene>
    <name evidence="6" type="ORF">EV657_11820</name>
</gene>
<evidence type="ECO:0000256" key="1">
    <source>
        <dbReference type="ARBA" id="ARBA00004141"/>
    </source>
</evidence>
<dbReference type="PANTHER" id="PTHR23514">
    <property type="entry name" value="BYPASS OF STOP CODON PROTEIN 6"/>
    <property type="match status" value="1"/>
</dbReference>
<evidence type="ECO:0000256" key="2">
    <source>
        <dbReference type="ARBA" id="ARBA00022692"/>
    </source>
</evidence>
<feature type="transmembrane region" description="Helical" evidence="5">
    <location>
        <begin position="136"/>
        <end position="157"/>
    </location>
</feature>
<feature type="transmembrane region" description="Helical" evidence="5">
    <location>
        <begin position="324"/>
        <end position="348"/>
    </location>
</feature>
<evidence type="ECO:0000256" key="5">
    <source>
        <dbReference type="SAM" id="Phobius"/>
    </source>
</evidence>
<organism evidence="6 7">
    <name type="scientific">Rhodovulum visakhapatnamense</name>
    <dbReference type="NCBI Taxonomy" id="364297"/>
    <lineage>
        <taxon>Bacteria</taxon>
        <taxon>Pseudomonadati</taxon>
        <taxon>Pseudomonadota</taxon>
        <taxon>Alphaproteobacteria</taxon>
        <taxon>Rhodobacterales</taxon>
        <taxon>Paracoccaceae</taxon>
        <taxon>Rhodovulum</taxon>
    </lineage>
</organism>
<feature type="transmembrane region" description="Helical" evidence="5">
    <location>
        <begin position="163"/>
        <end position="182"/>
    </location>
</feature>
<dbReference type="CDD" id="cd17393">
    <property type="entry name" value="MFS_MosC_like"/>
    <property type="match status" value="1"/>
</dbReference>
<dbReference type="Pfam" id="PF07690">
    <property type="entry name" value="MFS_1"/>
    <property type="match status" value="1"/>
</dbReference>
<dbReference type="InterPro" id="IPR036259">
    <property type="entry name" value="MFS_trans_sf"/>
</dbReference>
<dbReference type="EMBL" id="SOEB01000018">
    <property type="protein sequence ID" value="TDX26103.1"/>
    <property type="molecule type" value="Genomic_DNA"/>
</dbReference>
<feature type="transmembrane region" description="Helical" evidence="5">
    <location>
        <begin position="292"/>
        <end position="312"/>
    </location>
</feature>
<sequence length="397" mass="40069">MPTFRTPWRGAAAAFALNGFLLGAWASRVPAVAERHGLSEAELGFMILLMGLGALVSFPLAGRLSDALGAVRLTRRMAPVYLLSLVLAGLAPSPLTLGAALVLFGAAHGAMDVAMNGWAAEVERQMGRSVMSSIHAMWSFGAGIGAASGLAAVGLGLTVGLHFALAALAVGAAMGPFLSVPWTSRIAPRQGRAPVFALPRGPLILVGLIALSSGFGEGAMVDWSAILLREGIGATEARAALGYTVYSGSMVAMRLCADRLVVRLGPGPVARASGLTAALGVALVTGPMSFPLALAGFALMGLGLAVLVPLAFSRAADDPEIPPGQAIASVATMGYGSVLMGPALIGLIAEATSLRLAFMLLGLCALLAAALAPVLGGKGTRPPVAAAGQDIMSFSRK</sequence>
<dbReference type="PANTHER" id="PTHR23514:SF13">
    <property type="entry name" value="INNER MEMBRANE PROTEIN YBJJ"/>
    <property type="match status" value="1"/>
</dbReference>
<evidence type="ECO:0000313" key="7">
    <source>
        <dbReference type="Proteomes" id="UP000295484"/>
    </source>
</evidence>
<keyword evidence="3 5" id="KW-1133">Transmembrane helix</keyword>
<dbReference type="GO" id="GO:0022857">
    <property type="term" value="F:transmembrane transporter activity"/>
    <property type="evidence" value="ECO:0007669"/>
    <property type="project" value="InterPro"/>
</dbReference>
<feature type="transmembrane region" description="Helical" evidence="5">
    <location>
        <begin position="354"/>
        <end position="375"/>
    </location>
</feature>
<feature type="transmembrane region" description="Helical" evidence="5">
    <location>
        <begin position="203"/>
        <end position="228"/>
    </location>
</feature>
<dbReference type="InterPro" id="IPR051788">
    <property type="entry name" value="MFS_Transporter"/>
</dbReference>
<keyword evidence="2 5" id="KW-0812">Transmembrane</keyword>
<dbReference type="GO" id="GO:0016020">
    <property type="term" value="C:membrane"/>
    <property type="evidence" value="ECO:0007669"/>
    <property type="project" value="UniProtKB-SubCell"/>
</dbReference>
<evidence type="ECO:0000256" key="3">
    <source>
        <dbReference type="ARBA" id="ARBA00022989"/>
    </source>
</evidence>
<dbReference type="AlphaFoldDB" id="A0A4V3GTB6"/>
<proteinExistence type="predicted"/>
<dbReference type="RefSeq" id="WP_134078666.1">
    <property type="nucleotide sequence ID" value="NZ_SOEB01000018.1"/>
</dbReference>
<reference evidence="6 7" key="1">
    <citation type="submission" date="2019-03" db="EMBL/GenBank/DDBJ databases">
        <title>Genomic Encyclopedia of Type Strains, Phase IV (KMG-IV): sequencing the most valuable type-strain genomes for metagenomic binning, comparative biology and taxonomic classification.</title>
        <authorList>
            <person name="Goeker M."/>
        </authorList>
    </citation>
    <scope>NUCLEOTIDE SEQUENCE [LARGE SCALE GENOMIC DNA]</scope>
    <source>
        <strain evidence="6 7">JA181</strain>
    </source>
</reference>
<dbReference type="SUPFAM" id="SSF103473">
    <property type="entry name" value="MFS general substrate transporter"/>
    <property type="match status" value="1"/>
</dbReference>
<evidence type="ECO:0000313" key="6">
    <source>
        <dbReference type="EMBL" id="TDX26103.1"/>
    </source>
</evidence>